<feature type="domain" description="SnoaL-like" evidence="1">
    <location>
        <begin position="11"/>
        <end position="96"/>
    </location>
</feature>
<evidence type="ECO:0000313" key="3">
    <source>
        <dbReference type="Proteomes" id="UP000644441"/>
    </source>
</evidence>
<comment type="caution">
    <text evidence="2">The sequence shown here is derived from an EMBL/GenBank/DDBJ whole genome shotgun (WGS) entry which is preliminary data.</text>
</comment>
<dbReference type="InterPro" id="IPR032710">
    <property type="entry name" value="NTF2-like_dom_sf"/>
</dbReference>
<reference evidence="2 3" key="1">
    <citation type="submission" date="2012-09" db="EMBL/GenBank/DDBJ databases">
        <title>Genome Sequence of alkane-degrading Bacterium Alcanivorax venustensis ISO4.</title>
        <authorList>
            <person name="Lai Q."/>
            <person name="Shao Z."/>
        </authorList>
    </citation>
    <scope>NUCLEOTIDE SEQUENCE [LARGE SCALE GENOMIC DNA]</scope>
    <source>
        <strain evidence="2 3">ISO4</strain>
    </source>
</reference>
<dbReference type="EMBL" id="ARXR01000002">
    <property type="protein sequence ID" value="MBF5051826.1"/>
    <property type="molecule type" value="Genomic_DNA"/>
</dbReference>
<name>A0ABS0ACH5_9GAMM</name>
<sequence>MNQNQANAFAAKWIEAWNAHDLDRILSHYTDDFEMNSPLIAKRLAVPSGTLKGKAAVGEYWQGALRAYPDLRFELLKVLRGVSWVTLYYLGATGNEVAETFLFDGNGKVTQVFASYA</sequence>
<proteinExistence type="predicted"/>
<protein>
    <recommendedName>
        <fullName evidence="1">SnoaL-like domain-containing protein</fullName>
    </recommendedName>
</protein>
<dbReference type="Pfam" id="PF12680">
    <property type="entry name" value="SnoaL_2"/>
    <property type="match status" value="1"/>
</dbReference>
<dbReference type="RefSeq" id="WP_194854998.1">
    <property type="nucleotide sequence ID" value="NZ_ARXR01000002.1"/>
</dbReference>
<keyword evidence="3" id="KW-1185">Reference proteome</keyword>
<dbReference type="InterPro" id="IPR037401">
    <property type="entry name" value="SnoaL-like"/>
</dbReference>
<organism evidence="2 3">
    <name type="scientific">Alloalcanivorax venustensis ISO4</name>
    <dbReference type="NCBI Taxonomy" id="1177184"/>
    <lineage>
        <taxon>Bacteria</taxon>
        <taxon>Pseudomonadati</taxon>
        <taxon>Pseudomonadota</taxon>
        <taxon>Gammaproteobacteria</taxon>
        <taxon>Oceanospirillales</taxon>
        <taxon>Alcanivoracaceae</taxon>
        <taxon>Alloalcanivorax</taxon>
    </lineage>
</organism>
<gene>
    <name evidence="2" type="ORF">ISO4_00428</name>
</gene>
<dbReference type="Gene3D" id="3.10.450.50">
    <property type="match status" value="1"/>
</dbReference>
<accession>A0ABS0ACH5</accession>
<dbReference type="Proteomes" id="UP000644441">
    <property type="component" value="Unassembled WGS sequence"/>
</dbReference>
<evidence type="ECO:0000313" key="2">
    <source>
        <dbReference type="EMBL" id="MBF5051826.1"/>
    </source>
</evidence>
<evidence type="ECO:0000259" key="1">
    <source>
        <dbReference type="Pfam" id="PF12680"/>
    </source>
</evidence>
<dbReference type="SUPFAM" id="SSF54427">
    <property type="entry name" value="NTF2-like"/>
    <property type="match status" value="1"/>
</dbReference>